<evidence type="ECO:0000256" key="2">
    <source>
        <dbReference type="SAM" id="SignalP"/>
    </source>
</evidence>
<keyword evidence="4" id="KW-0378">Hydrolase</keyword>
<dbReference type="InterPro" id="IPR022263">
    <property type="entry name" value="KxYKxGKxW"/>
</dbReference>
<protein>
    <submittedName>
        <fullName evidence="4">Serine hydrolase</fullName>
    </submittedName>
</protein>
<keyword evidence="5" id="KW-1185">Reference proteome</keyword>
<reference evidence="4 5" key="1">
    <citation type="journal article" date="2021" name="Sci. Rep.">
        <title>The distribution of antibiotic resistance genes in chicken gut microbiota commensals.</title>
        <authorList>
            <person name="Juricova H."/>
            <person name="Matiasovicova J."/>
            <person name="Kubasova T."/>
            <person name="Cejkova D."/>
            <person name="Rychlik I."/>
        </authorList>
    </citation>
    <scope>NUCLEOTIDE SEQUENCE [LARGE SCALE GENOMIC DNA]</scope>
    <source>
        <strain evidence="4 5">An574</strain>
    </source>
</reference>
<name>A0ABS2GZJ0_9LACO</name>
<dbReference type="Gene3D" id="3.40.710.10">
    <property type="entry name" value="DD-peptidase/beta-lactamase superfamily"/>
    <property type="match status" value="1"/>
</dbReference>
<sequence length="1030" mass="114920">MENKKRFKLYKSGKLWCCAAIAFATVAMGSTIVTHQVHADTNNIEETQQVMTPTHNNDHSVTVDQQLNTKATNAVGPDTTTVNNDVSANHGNLDNYQITSDPKTGDANLNVKGWQVSGQSNTERYRYGILYDNTDHREIDRQSITPQNRVDVQQAYSNVDNSLQSGFNIDFKLPTNLAGHSISLVARYSTDAINGEGQHTDYWFAPIILDNQNRASLDSLSLSDQGDLVINGWHASNQALGKRHHYIIVVDETTGKELARQEVTPVNRDDVAKAYPTIANGNISGFQAKFSLSPAYGRDHIQIVSRWTNDTAGNGQSVDYWFNPLNEQNVANLDNLSSDSQGNLHISGWHASNQALGKSRHFIIVYDQTRQREITRQEVTRDNRSDVSRAYPMIANAGVSGFSATFKLTPQYAEDNIQIVSRWTNDKSGNGDAVDYWFGPVQKQNRGNLDSWQLSSSQLEVSGWHANDASIYEPYHYLIVFDNTNGQQVNAIQVQNTLSDDVANVYGNDTRSANSARFKDIFDDINLVAGHTYSLVSRYSATNGGNGDDGNGADHTDYWFSLGTLNEVAYNIDGWSNDGTKLNINGWFANDQSLTHQYPYVILLVDGQEVARKPVQLTERNDVARAYPHIANSAKSGFTVTFDTPKDVQNNLQLVLRFANIENGEGDHQDIWTPTFVNNAGHFDQVDINGNTIHITGWHAAVNNSVKPYEYIIAVDGGTGREIQRWNITNGAKISRPDVYQSYPWLENSGQSGFDMHANNLSGDWEYVKLIHRFTDDAAGNGNYIDYEQTIDRTNYAQRLLQAWQSIINEKPGHIGIAVKSQLTGQVYSYTNAPGYHWMTMSTVKVAVLSELLHRTGGNLDGTMQDLATRMIRYSDNNATTAITNNYLGGAQGLRPLYERLGMWNTGTNSTWGSSWTTPEDQVKLLNDLYLDQNSGYLNEQSRNYIHYQMNNVSAGQDWGISAGTPRGSFYIKNGWMPWGYEWVNSIGFIPSSDNRHGYAIAVYTDGDASFQSGINVIEQLARATKNILQ</sequence>
<evidence type="ECO:0000313" key="4">
    <source>
        <dbReference type="EMBL" id="MBM6941043.1"/>
    </source>
</evidence>
<dbReference type="Pfam" id="PF19258">
    <property type="entry name" value="KxYKxGKxW_sig"/>
    <property type="match status" value="1"/>
</dbReference>
<dbReference type="PANTHER" id="PTHR35333:SF3">
    <property type="entry name" value="BETA-LACTAMASE-TYPE TRANSPEPTIDASE FOLD CONTAINING PROTEIN"/>
    <property type="match status" value="1"/>
</dbReference>
<keyword evidence="1 2" id="KW-0732">Signal</keyword>
<dbReference type="EMBL" id="JACJKU010000059">
    <property type="protein sequence ID" value="MBM6941043.1"/>
    <property type="molecule type" value="Genomic_DNA"/>
</dbReference>
<dbReference type="InterPro" id="IPR012338">
    <property type="entry name" value="Beta-lactam/transpept-like"/>
</dbReference>
<proteinExistence type="predicted"/>
<dbReference type="NCBIfam" id="TIGR03715">
    <property type="entry name" value="KxYKxGKxW"/>
    <property type="match status" value="1"/>
</dbReference>
<accession>A0ABS2GZJ0</accession>
<feature type="domain" description="Beta-lactamase class A catalytic" evidence="3">
    <location>
        <begin position="850"/>
        <end position="1005"/>
    </location>
</feature>
<dbReference type="Proteomes" id="UP000785625">
    <property type="component" value="Unassembled WGS sequence"/>
</dbReference>
<evidence type="ECO:0000259" key="3">
    <source>
        <dbReference type="Pfam" id="PF13354"/>
    </source>
</evidence>
<dbReference type="RefSeq" id="WP_204785314.1">
    <property type="nucleotide sequence ID" value="NZ_JACJKU010000059.1"/>
</dbReference>
<dbReference type="PANTHER" id="PTHR35333">
    <property type="entry name" value="BETA-LACTAMASE"/>
    <property type="match status" value="1"/>
</dbReference>
<dbReference type="InterPro" id="IPR045155">
    <property type="entry name" value="Beta-lactam_cat"/>
</dbReference>
<dbReference type="SUPFAM" id="SSF56601">
    <property type="entry name" value="beta-lactamase/transpeptidase-like"/>
    <property type="match status" value="1"/>
</dbReference>
<comment type="caution">
    <text evidence="4">The sequence shown here is derived from an EMBL/GenBank/DDBJ whole genome shotgun (WGS) entry which is preliminary data.</text>
</comment>
<dbReference type="Pfam" id="PF13354">
    <property type="entry name" value="Beta-lactamase2"/>
    <property type="match status" value="1"/>
</dbReference>
<dbReference type="InterPro" id="IPR000871">
    <property type="entry name" value="Beta-lactam_class-A"/>
</dbReference>
<feature type="chain" id="PRO_5045283861" evidence="2">
    <location>
        <begin position="40"/>
        <end position="1030"/>
    </location>
</feature>
<gene>
    <name evidence="4" type="ORF">H5975_06110</name>
</gene>
<feature type="signal peptide" evidence="2">
    <location>
        <begin position="1"/>
        <end position="39"/>
    </location>
</feature>
<organism evidence="4 5">
    <name type="scientific">Limosilactobacillus coleohominis</name>
    <dbReference type="NCBI Taxonomy" id="181675"/>
    <lineage>
        <taxon>Bacteria</taxon>
        <taxon>Bacillati</taxon>
        <taxon>Bacillota</taxon>
        <taxon>Bacilli</taxon>
        <taxon>Lactobacillales</taxon>
        <taxon>Lactobacillaceae</taxon>
        <taxon>Limosilactobacillus</taxon>
    </lineage>
</organism>
<evidence type="ECO:0000313" key="5">
    <source>
        <dbReference type="Proteomes" id="UP000785625"/>
    </source>
</evidence>
<evidence type="ECO:0000256" key="1">
    <source>
        <dbReference type="ARBA" id="ARBA00022729"/>
    </source>
</evidence>
<dbReference type="GO" id="GO:0016787">
    <property type="term" value="F:hydrolase activity"/>
    <property type="evidence" value="ECO:0007669"/>
    <property type="project" value="UniProtKB-KW"/>
</dbReference>